<dbReference type="PANTHER" id="PTHR43135">
    <property type="entry name" value="ALPHA-D-RIBOSE 1-METHYLPHOSPHONATE 5-TRIPHOSPHATE DIPHOSPHATASE"/>
    <property type="match status" value="1"/>
</dbReference>
<gene>
    <name evidence="3" type="ORF">B0A50_00368</name>
</gene>
<dbReference type="Pfam" id="PF01979">
    <property type="entry name" value="Amidohydro_1"/>
    <property type="match status" value="1"/>
</dbReference>
<evidence type="ECO:0000313" key="4">
    <source>
        <dbReference type="Proteomes" id="UP000308549"/>
    </source>
</evidence>
<dbReference type="InterPro" id="IPR006680">
    <property type="entry name" value="Amidohydro-rel"/>
</dbReference>
<sequence length="175" mass="19582">MAMKEAKRPFDHQQLSTEDLEAMVTEAARAKRILAAHCHGRSGILAALHAGVKNHRARQLPGRRNRRPNESSKRNPCHYTLDRCKRPRARRSLPDSGRLSEFEAVARNQWQAMRLAIRKGVITAVRTDSCGTVPDSPLIQQVLNGKELYYRVQAGMSPLQAIEAATANEPLTLEP</sequence>
<dbReference type="SUPFAM" id="SSF51556">
    <property type="entry name" value="Metallo-dependent hydrolases"/>
    <property type="match status" value="1"/>
</dbReference>
<dbReference type="Proteomes" id="UP000308549">
    <property type="component" value="Unassembled WGS sequence"/>
</dbReference>
<protein>
    <recommendedName>
        <fullName evidence="2">Amidohydrolase-related domain-containing protein</fullName>
    </recommendedName>
</protein>
<evidence type="ECO:0000259" key="2">
    <source>
        <dbReference type="Pfam" id="PF01979"/>
    </source>
</evidence>
<dbReference type="InterPro" id="IPR032466">
    <property type="entry name" value="Metal_Hydrolase"/>
</dbReference>
<dbReference type="GO" id="GO:0016787">
    <property type="term" value="F:hydrolase activity"/>
    <property type="evidence" value="ECO:0007669"/>
    <property type="project" value="InterPro"/>
</dbReference>
<name>A0A4U0UDJ2_9PEZI</name>
<evidence type="ECO:0000313" key="3">
    <source>
        <dbReference type="EMBL" id="TKA33533.1"/>
    </source>
</evidence>
<dbReference type="Gene3D" id="3.20.20.140">
    <property type="entry name" value="Metal-dependent hydrolases"/>
    <property type="match status" value="1"/>
</dbReference>
<dbReference type="AlphaFoldDB" id="A0A4U0UDJ2"/>
<accession>A0A4U0UDJ2</accession>
<comment type="caution">
    <text evidence="3">The sequence shown here is derived from an EMBL/GenBank/DDBJ whole genome shotgun (WGS) entry which is preliminary data.</text>
</comment>
<dbReference type="PANTHER" id="PTHR43135:SF3">
    <property type="entry name" value="ALPHA-D-RIBOSE 1-METHYLPHOSPHONATE 5-TRIPHOSPHATE DIPHOSPHATASE"/>
    <property type="match status" value="1"/>
</dbReference>
<dbReference type="Gene3D" id="3.40.50.10910">
    <property type="entry name" value="Amidohydrolase"/>
    <property type="match status" value="1"/>
</dbReference>
<feature type="region of interest" description="Disordered" evidence="1">
    <location>
        <begin position="53"/>
        <end position="79"/>
    </location>
</feature>
<reference evidence="3 4" key="1">
    <citation type="submission" date="2017-03" db="EMBL/GenBank/DDBJ databases">
        <title>Genomes of endolithic fungi from Antarctica.</title>
        <authorList>
            <person name="Coleine C."/>
            <person name="Masonjones S."/>
            <person name="Stajich J.E."/>
        </authorList>
    </citation>
    <scope>NUCLEOTIDE SEQUENCE [LARGE SCALE GENOMIC DNA]</scope>
    <source>
        <strain evidence="3 4">CCFEE 6315</strain>
    </source>
</reference>
<dbReference type="EMBL" id="NAJL01000002">
    <property type="protein sequence ID" value="TKA33533.1"/>
    <property type="molecule type" value="Genomic_DNA"/>
</dbReference>
<feature type="domain" description="Amidohydrolase-related" evidence="2">
    <location>
        <begin position="10"/>
        <end position="168"/>
    </location>
</feature>
<dbReference type="InterPro" id="IPR051781">
    <property type="entry name" value="Metallo-dep_Hydrolase"/>
</dbReference>
<keyword evidence="4" id="KW-1185">Reference proteome</keyword>
<evidence type="ECO:0000256" key="1">
    <source>
        <dbReference type="SAM" id="MobiDB-lite"/>
    </source>
</evidence>
<proteinExistence type="predicted"/>
<organism evidence="3 4">
    <name type="scientific">Salinomyces thailandicus</name>
    <dbReference type="NCBI Taxonomy" id="706561"/>
    <lineage>
        <taxon>Eukaryota</taxon>
        <taxon>Fungi</taxon>
        <taxon>Dikarya</taxon>
        <taxon>Ascomycota</taxon>
        <taxon>Pezizomycotina</taxon>
        <taxon>Dothideomycetes</taxon>
        <taxon>Dothideomycetidae</taxon>
        <taxon>Mycosphaerellales</taxon>
        <taxon>Teratosphaeriaceae</taxon>
        <taxon>Salinomyces</taxon>
    </lineage>
</organism>
<feature type="compositionally biased region" description="Basic residues" evidence="1">
    <location>
        <begin position="53"/>
        <end position="66"/>
    </location>
</feature>